<dbReference type="EMBL" id="JABFED010000004">
    <property type="protein sequence ID" value="MBA1837604.1"/>
    <property type="molecule type" value="Genomic_DNA"/>
</dbReference>
<comment type="caution">
    <text evidence="1">The sequence shown here is derived from an EMBL/GenBank/DDBJ whole genome shotgun (WGS) entry which is preliminary data.</text>
</comment>
<proteinExistence type="predicted"/>
<keyword evidence="2" id="KW-1185">Reference proteome</keyword>
<evidence type="ECO:0000313" key="1">
    <source>
        <dbReference type="EMBL" id="MBA1837604.1"/>
    </source>
</evidence>
<organism evidence="1 2">
    <name type="scientific">Corynebacterium wankanglinii</name>
    <dbReference type="NCBI Taxonomy" id="2735136"/>
    <lineage>
        <taxon>Bacteria</taxon>
        <taxon>Bacillati</taxon>
        <taxon>Actinomycetota</taxon>
        <taxon>Actinomycetes</taxon>
        <taxon>Mycobacteriales</taxon>
        <taxon>Corynebacteriaceae</taxon>
        <taxon>Corynebacterium</taxon>
    </lineage>
</organism>
<evidence type="ECO:0000313" key="2">
    <source>
        <dbReference type="Proteomes" id="UP000577408"/>
    </source>
</evidence>
<protein>
    <submittedName>
        <fullName evidence="1">Uncharacterized protein</fullName>
    </submittedName>
</protein>
<gene>
    <name evidence="1" type="ORF">HMA55_06795</name>
</gene>
<reference evidence="1 2" key="1">
    <citation type="submission" date="2020-05" db="EMBL/GenBank/DDBJ databases">
        <title>Descriptions of Corynebacterium xxxx sp. nov., Corynebacterium yyyy sp. nov. and Corynebacterium zzzz sp. nov.</title>
        <authorList>
            <person name="Zhang G."/>
        </authorList>
    </citation>
    <scope>NUCLEOTIDE SEQUENCE [LARGE SCALE GENOMIC DNA]</scope>
    <source>
        <strain evidence="2">zg-913</strain>
    </source>
</reference>
<dbReference type="RefSeq" id="WP_181192316.1">
    <property type="nucleotide sequence ID" value="NZ_JABFED010000004.1"/>
</dbReference>
<name>A0A7H0K7T8_9CORY</name>
<dbReference type="Proteomes" id="UP000577408">
    <property type="component" value="Unassembled WGS sequence"/>
</dbReference>
<accession>A0A7H0K7T8</accession>
<dbReference type="AlphaFoldDB" id="A0A7H0K7T8"/>
<sequence length="100" mass="11201">MTAQRHENSGRGRSSAWSQEAAPDTFYAKKMHSASDTYPYTAVRVEVRDGDFTLLSVHWSAALALKEVGERLARGEQAAAYLARWDRIESEGDPRLKETS</sequence>